<evidence type="ECO:0000313" key="1">
    <source>
        <dbReference type="EMBL" id="KAJ2992024.1"/>
    </source>
</evidence>
<sequence length="400" mass="46168">MWLLNAHTRGMREFVSYKQAPHYAILSHTWGDEEVSFKDWQDGAWEHMEQKEGFRKIDGCCRQAVAESLDWVWIDTCCIDKRSSAELSEAINSMFNWYKQADVCYAYLYDVFDDIESNLGRCRWVTRGWTLQELIAPRKVVFYSGDWKAIGTRSELAGRLATITGIDKRFLTGKALGDANVAQRMSWAAKRTTSREEDEAYCLLGIFDVNMPLIYGEGPRAFRRLQEVLAREYPEDHSLFAWGKIVEHLSNQVDNHEQIWGSEPIPYDHNKTGIKRLGLFAESPKDFQHSSQIVDVGTQEKLNTMSFSNIQEAGNYGSSKWREIKYQHNMVQPWDEWRISAIGLADVYISVERFFLDEYESDESLSGNASHHFVDIVDIVVKPNTEDNTVKDDGDRVTHT</sequence>
<protein>
    <submittedName>
        <fullName evidence="1">Uncharacterized protein</fullName>
    </submittedName>
</protein>
<reference evidence="1" key="1">
    <citation type="submission" date="2022-10" db="EMBL/GenBank/DDBJ databases">
        <title>Genome Sequence of Xylaria curta.</title>
        <authorList>
            <person name="Buettner E."/>
        </authorList>
    </citation>
    <scope>NUCLEOTIDE SEQUENCE</scope>
    <source>
        <strain evidence="1">Babe10</strain>
    </source>
</reference>
<keyword evidence="2" id="KW-1185">Reference proteome</keyword>
<comment type="caution">
    <text evidence="1">The sequence shown here is derived from an EMBL/GenBank/DDBJ whole genome shotgun (WGS) entry which is preliminary data.</text>
</comment>
<proteinExistence type="predicted"/>
<name>A0ACC1PG71_9PEZI</name>
<evidence type="ECO:0000313" key="2">
    <source>
        <dbReference type="Proteomes" id="UP001143856"/>
    </source>
</evidence>
<dbReference type="EMBL" id="JAPDGR010000294">
    <property type="protein sequence ID" value="KAJ2992024.1"/>
    <property type="molecule type" value="Genomic_DNA"/>
</dbReference>
<gene>
    <name evidence="1" type="ORF">NUW58_g2313</name>
</gene>
<accession>A0ACC1PG71</accession>
<organism evidence="1 2">
    <name type="scientific">Xylaria curta</name>
    <dbReference type="NCBI Taxonomy" id="42375"/>
    <lineage>
        <taxon>Eukaryota</taxon>
        <taxon>Fungi</taxon>
        <taxon>Dikarya</taxon>
        <taxon>Ascomycota</taxon>
        <taxon>Pezizomycotina</taxon>
        <taxon>Sordariomycetes</taxon>
        <taxon>Xylariomycetidae</taxon>
        <taxon>Xylariales</taxon>
        <taxon>Xylariaceae</taxon>
        <taxon>Xylaria</taxon>
    </lineage>
</organism>
<dbReference type="Proteomes" id="UP001143856">
    <property type="component" value="Unassembled WGS sequence"/>
</dbReference>